<dbReference type="InterPro" id="IPR008969">
    <property type="entry name" value="CarboxyPept-like_regulatory"/>
</dbReference>
<evidence type="ECO:0000313" key="4">
    <source>
        <dbReference type="Proteomes" id="UP001207337"/>
    </source>
</evidence>
<dbReference type="Proteomes" id="UP001207337">
    <property type="component" value="Unassembled WGS sequence"/>
</dbReference>
<dbReference type="PANTHER" id="PTHR30069">
    <property type="entry name" value="TONB-DEPENDENT OUTER MEMBRANE RECEPTOR"/>
    <property type="match status" value="1"/>
</dbReference>
<proteinExistence type="predicted"/>
<gene>
    <name evidence="3" type="ORF">LQ318_05310</name>
</gene>
<organism evidence="3 4">
    <name type="scientific">Fodinibius salicampi</name>
    <dbReference type="NCBI Taxonomy" id="1920655"/>
    <lineage>
        <taxon>Bacteria</taxon>
        <taxon>Pseudomonadati</taxon>
        <taxon>Balneolota</taxon>
        <taxon>Balneolia</taxon>
        <taxon>Balneolales</taxon>
        <taxon>Balneolaceae</taxon>
        <taxon>Fodinibius</taxon>
    </lineage>
</organism>
<reference evidence="3 4" key="1">
    <citation type="submission" date="2021-11" db="EMBL/GenBank/DDBJ databases">
        <title>Aliifidinibius sp. nov., a new bacterium isolated from saline soil.</title>
        <authorList>
            <person name="Galisteo C."/>
            <person name="De La Haba R."/>
            <person name="Sanchez-Porro C."/>
            <person name="Ventosa A."/>
        </authorList>
    </citation>
    <scope>NUCLEOTIDE SEQUENCE [LARGE SCALE GENOMIC DNA]</scope>
    <source>
        <strain evidence="3 4">KACC 190600</strain>
    </source>
</reference>
<evidence type="ECO:0000313" key="3">
    <source>
        <dbReference type="EMBL" id="MCW9712320.1"/>
    </source>
</evidence>
<name>A0ABT3PWU0_9BACT</name>
<keyword evidence="3" id="KW-0675">Receptor</keyword>
<dbReference type="RefSeq" id="WP_265788188.1">
    <property type="nucleotide sequence ID" value="NZ_BAABRS010000001.1"/>
</dbReference>
<feature type="chain" id="PRO_5045288388" evidence="2">
    <location>
        <begin position="18"/>
        <end position="778"/>
    </location>
</feature>
<evidence type="ECO:0000256" key="2">
    <source>
        <dbReference type="SAM" id="SignalP"/>
    </source>
</evidence>
<comment type="caution">
    <text evidence="3">The sequence shown here is derived from an EMBL/GenBank/DDBJ whole genome shotgun (WGS) entry which is preliminary data.</text>
</comment>
<dbReference type="Pfam" id="PF13715">
    <property type="entry name" value="CarbopepD_reg_2"/>
    <property type="match status" value="1"/>
</dbReference>
<dbReference type="SUPFAM" id="SSF56935">
    <property type="entry name" value="Porins"/>
    <property type="match status" value="1"/>
</dbReference>
<dbReference type="InterPro" id="IPR039426">
    <property type="entry name" value="TonB-dep_rcpt-like"/>
</dbReference>
<feature type="signal peptide" evidence="2">
    <location>
        <begin position="1"/>
        <end position="17"/>
    </location>
</feature>
<evidence type="ECO:0000256" key="1">
    <source>
        <dbReference type="ARBA" id="ARBA00022729"/>
    </source>
</evidence>
<dbReference type="Gene3D" id="2.60.40.1120">
    <property type="entry name" value="Carboxypeptidase-like, regulatory domain"/>
    <property type="match status" value="1"/>
</dbReference>
<keyword evidence="4" id="KW-1185">Reference proteome</keyword>
<dbReference type="SUPFAM" id="SSF49464">
    <property type="entry name" value="Carboxypeptidase regulatory domain-like"/>
    <property type="match status" value="1"/>
</dbReference>
<dbReference type="EMBL" id="JAJNDC010000001">
    <property type="protein sequence ID" value="MCW9712320.1"/>
    <property type="molecule type" value="Genomic_DNA"/>
</dbReference>
<accession>A0ABT3PWU0</accession>
<sequence length="778" mass="87600">MYTRFATVVFFFLFAFAIQDIQAQTWTIRGTVTDALTDEPLPGANVTIPGTNPLIGTATNQDGEFELINVPLGRHDIKVSFLGYKPVIRTGVLVSSGKETVLHFELEEQVFEGEEITVSPEVDKAEPLNDMAYASSRSFTVEETRRYAGGLDDPSRMATAFAGVSSGGGIQQNALVIRGNAPKNVQWRLQGVEIPNPNHFAGLSVAGGGGLTLFSGQLLADSDFLTSAFPAQYGNALAGVFDINFRSGNTNQREHAAQIGINGLEFASEGPFSGKSNSTYLFNYRYSTLALLMPILPTEGGIQYQDLSFKMDFRTSNAGRFEFWGIGGWDGQQMDPTMDKSEWEYELWDRIKYDMKMGVGATGLSHNIAVGQNSTIKTSLAATVNHTDWQQQRLNQNVELEPNLSIKNTTGRLTARSLLDHRFNKRHLNRTGFSIQHLYYNMGVGIAPDDQPPLSTYIDGVGNSQLIQAFTQSRLNLSPDITLQTGLHSQWFTLNDEITIEPRAGVEWQLTDKSSLNMGYGLHSQLEDLRIYFVQPDAGYPNKSLKMAKAHHFVLGYDLKFNQNTRLKVEAYNQELYDVPVIADRSFSMLNFMQDWTFNDPLVNSGRGRNYGLEITLERFLDDGYYYLLTGTIYNSRYKGGGGEWRNTRFDQDFAFNLLGGKEFMWKDGQRVLGVNGRLSYMGGERYSPIDSKASRNREEVEFIEQRAFEKQFPNRLIADLTVTYRINRNDYASVWALQVKNVLMEKDLSHDYNFQTNQVDLVKEGTPLPFFSYKIEF</sequence>
<dbReference type="PANTHER" id="PTHR30069:SF29">
    <property type="entry name" value="HEMOGLOBIN AND HEMOGLOBIN-HAPTOGLOBIN-BINDING PROTEIN 1-RELATED"/>
    <property type="match status" value="1"/>
</dbReference>
<protein>
    <submittedName>
        <fullName evidence="3">TonB-dependent receptor</fullName>
    </submittedName>
</protein>
<keyword evidence="1 2" id="KW-0732">Signal</keyword>